<dbReference type="PROSITE" id="PS00287">
    <property type="entry name" value="CYSTATIN"/>
    <property type="match status" value="1"/>
</dbReference>
<reference evidence="1" key="2">
    <citation type="submission" date="2025-09" db="UniProtKB">
        <authorList>
            <consortium name="Ensembl"/>
        </authorList>
    </citation>
    <scope>IDENTIFICATION</scope>
</reference>
<dbReference type="GO" id="GO:0004869">
    <property type="term" value="F:cysteine-type endopeptidase inhibitor activity"/>
    <property type="evidence" value="ECO:0007669"/>
    <property type="project" value="InterPro"/>
</dbReference>
<dbReference type="InterPro" id="IPR018073">
    <property type="entry name" value="Prot_inh_cystat_CS"/>
</dbReference>
<dbReference type="InterPro" id="IPR046350">
    <property type="entry name" value="Cystatin_sf"/>
</dbReference>
<sequence>MVHRKKIHDVIGHVIWQPYSIYAKTSKIFSRTAGKSMGNFTQVVAGILYKMDLKLGKTSCRKSQHDLDDENCSFLSGPEQKIATEEEWGRASELMKNVCERVCRKGKSFP</sequence>
<dbReference type="SUPFAM" id="SSF54403">
    <property type="entry name" value="Cystatin/monellin"/>
    <property type="match status" value="1"/>
</dbReference>
<evidence type="ECO:0000313" key="2">
    <source>
        <dbReference type="Proteomes" id="UP000694388"/>
    </source>
</evidence>
<name>A0A8C4WX25_EPTBU</name>
<dbReference type="Gene3D" id="3.10.450.10">
    <property type="match status" value="1"/>
</dbReference>
<dbReference type="Proteomes" id="UP000694388">
    <property type="component" value="Unplaced"/>
</dbReference>
<evidence type="ECO:0000313" key="1">
    <source>
        <dbReference type="Ensembl" id="ENSEBUP00000017105.1"/>
    </source>
</evidence>
<organism evidence="1 2">
    <name type="scientific">Eptatretus burgeri</name>
    <name type="common">Inshore hagfish</name>
    <dbReference type="NCBI Taxonomy" id="7764"/>
    <lineage>
        <taxon>Eukaryota</taxon>
        <taxon>Metazoa</taxon>
        <taxon>Chordata</taxon>
        <taxon>Craniata</taxon>
        <taxon>Vertebrata</taxon>
        <taxon>Cyclostomata</taxon>
        <taxon>Myxini</taxon>
        <taxon>Myxiniformes</taxon>
        <taxon>Myxinidae</taxon>
        <taxon>Eptatretinae</taxon>
        <taxon>Eptatretus</taxon>
    </lineage>
</organism>
<dbReference type="AlphaFoldDB" id="A0A8C4WX25"/>
<accession>A0A8C4WX25</accession>
<dbReference type="InterPro" id="IPR000010">
    <property type="entry name" value="Cystatin_dom"/>
</dbReference>
<keyword evidence="2" id="KW-1185">Reference proteome</keyword>
<proteinExistence type="predicted"/>
<dbReference type="Ensembl" id="ENSEBUT00000017682.1">
    <property type="protein sequence ID" value="ENSEBUP00000017105.1"/>
    <property type="gene ID" value="ENSEBUG00000010698.1"/>
</dbReference>
<protein>
    <submittedName>
        <fullName evidence="1">Uncharacterized protein</fullName>
    </submittedName>
</protein>
<dbReference type="CDD" id="cd00042">
    <property type="entry name" value="CY"/>
    <property type="match status" value="1"/>
</dbReference>
<reference evidence="1" key="1">
    <citation type="submission" date="2025-08" db="UniProtKB">
        <authorList>
            <consortium name="Ensembl"/>
        </authorList>
    </citation>
    <scope>IDENTIFICATION</scope>
</reference>